<dbReference type="AlphaFoldDB" id="J8ZXP5"/>
<proteinExistence type="predicted"/>
<dbReference type="EMBL" id="AFBI03000018">
    <property type="protein sequence ID" value="EJW04463.1"/>
    <property type="molecule type" value="Genomic_DNA"/>
</dbReference>
<comment type="caution">
    <text evidence="4">The sequence shown here is derived from an EMBL/GenBank/DDBJ whole genome shotgun (WGS) entry which is preliminary data.</text>
</comment>
<dbReference type="VEuPathDB" id="MicrosporidiaDB:EDEG_01333"/>
<dbReference type="STRING" id="1003232.J8ZXP5"/>
<feature type="domain" description="Helicase C-terminal" evidence="3">
    <location>
        <begin position="136"/>
        <end position="286"/>
    </location>
</feature>
<dbReference type="GO" id="GO:0016887">
    <property type="term" value="F:ATP hydrolysis activity"/>
    <property type="evidence" value="ECO:0007669"/>
    <property type="project" value="InterPro"/>
</dbReference>
<dbReference type="PROSITE" id="PS51194">
    <property type="entry name" value="HELICASE_CTER"/>
    <property type="match status" value="1"/>
</dbReference>
<dbReference type="Pfam" id="PF00271">
    <property type="entry name" value="Helicase_C"/>
    <property type="match status" value="1"/>
</dbReference>
<reference evidence="5" key="2">
    <citation type="submission" date="2015-07" db="EMBL/GenBank/DDBJ databases">
        <title>Contrasting host-pathogen interactions and genome evolution in two generalist and specialist microsporidian pathogens of mosquitoes.</title>
        <authorList>
            <consortium name="The Broad Institute Genomics Platform"/>
            <consortium name="The Broad Institute Genome Sequencing Center for Infectious Disease"/>
            <person name="Cuomo C.A."/>
            <person name="Sanscrainte N.D."/>
            <person name="Goldberg J.M."/>
            <person name="Heiman D."/>
            <person name="Young S."/>
            <person name="Zeng Q."/>
            <person name="Becnel J.J."/>
            <person name="Birren B.W."/>
        </authorList>
    </citation>
    <scope>NUCLEOTIDE SEQUENCE [LARGE SCALE GENOMIC DNA]</scope>
    <source>
        <strain evidence="5">USNM 41457</strain>
    </source>
</reference>
<feature type="compositionally biased region" description="Polar residues" evidence="2">
    <location>
        <begin position="95"/>
        <end position="106"/>
    </location>
</feature>
<evidence type="ECO:0000313" key="5">
    <source>
        <dbReference type="Proteomes" id="UP000003163"/>
    </source>
</evidence>
<keyword evidence="1" id="KW-0378">Hydrolase</keyword>
<dbReference type="Gene3D" id="3.40.50.300">
    <property type="entry name" value="P-loop containing nucleotide triphosphate hydrolases"/>
    <property type="match status" value="1"/>
</dbReference>
<organism evidence="4 5">
    <name type="scientific">Edhazardia aedis (strain USNM 41457)</name>
    <name type="common">Microsporidian parasite</name>
    <dbReference type="NCBI Taxonomy" id="1003232"/>
    <lineage>
        <taxon>Eukaryota</taxon>
        <taxon>Fungi</taxon>
        <taxon>Fungi incertae sedis</taxon>
        <taxon>Microsporidia</taxon>
        <taxon>Edhazardia</taxon>
    </lineage>
</organism>
<evidence type="ECO:0000259" key="3">
    <source>
        <dbReference type="PROSITE" id="PS51194"/>
    </source>
</evidence>
<dbReference type="CDD" id="cd18793">
    <property type="entry name" value="SF2_C_SNF"/>
    <property type="match status" value="1"/>
</dbReference>
<dbReference type="GO" id="GO:0017025">
    <property type="term" value="F:TBP-class protein binding"/>
    <property type="evidence" value="ECO:0007669"/>
    <property type="project" value="InterPro"/>
</dbReference>
<dbReference type="HOGENOM" id="CLU_888593_0_0_1"/>
<dbReference type="InterPro" id="IPR001650">
    <property type="entry name" value="Helicase_C-like"/>
</dbReference>
<dbReference type="PANTHER" id="PTHR36498:SF1">
    <property type="entry name" value="TATA-BINDING PROTEIN-ASSOCIATED FACTOR 172"/>
    <property type="match status" value="1"/>
</dbReference>
<reference evidence="4 5" key="1">
    <citation type="submission" date="2011-08" db="EMBL/GenBank/DDBJ databases">
        <authorList>
            <person name="Liu Z.J."/>
            <person name="Shi F.L."/>
            <person name="Lu J.Q."/>
            <person name="Li M."/>
            <person name="Wang Z.L."/>
        </authorList>
    </citation>
    <scope>NUCLEOTIDE SEQUENCE [LARGE SCALE GENOMIC DNA]</scope>
    <source>
        <strain evidence="4 5">USNM 41457</strain>
    </source>
</reference>
<feature type="region of interest" description="Disordered" evidence="2">
    <location>
        <begin position="61"/>
        <end position="106"/>
    </location>
</feature>
<dbReference type="SMART" id="SM00490">
    <property type="entry name" value="HELICc"/>
    <property type="match status" value="1"/>
</dbReference>
<dbReference type="SUPFAM" id="SSF52540">
    <property type="entry name" value="P-loop containing nucleoside triphosphate hydrolases"/>
    <property type="match status" value="1"/>
</dbReference>
<gene>
    <name evidence="4" type="ORF">EDEG_01333</name>
</gene>
<feature type="compositionally biased region" description="Polar residues" evidence="2">
    <location>
        <begin position="61"/>
        <end position="88"/>
    </location>
</feature>
<evidence type="ECO:0000256" key="2">
    <source>
        <dbReference type="SAM" id="MobiDB-lite"/>
    </source>
</evidence>
<name>J8ZXP5_EDHAE</name>
<dbReference type="InterPro" id="IPR027417">
    <property type="entry name" value="P-loop_NTPase"/>
</dbReference>
<dbReference type="InParanoid" id="J8ZXP5"/>
<dbReference type="InterPro" id="IPR049730">
    <property type="entry name" value="SNF2/RAD54-like_C"/>
</dbReference>
<dbReference type="GO" id="GO:0003677">
    <property type="term" value="F:DNA binding"/>
    <property type="evidence" value="ECO:0007669"/>
    <property type="project" value="InterPro"/>
</dbReference>
<keyword evidence="5" id="KW-1185">Reference proteome</keyword>
<dbReference type="OrthoDB" id="448448at2759"/>
<protein>
    <recommendedName>
        <fullName evidence="3">Helicase C-terminal domain-containing protein</fullName>
    </recommendedName>
</protein>
<dbReference type="PANTHER" id="PTHR36498">
    <property type="entry name" value="TATA-BINDING PROTEIN-ASSOCIATED FACTOR 172"/>
    <property type="match status" value="1"/>
</dbReference>
<dbReference type="InterPro" id="IPR044972">
    <property type="entry name" value="Mot1"/>
</dbReference>
<dbReference type="Proteomes" id="UP000003163">
    <property type="component" value="Unassembled WGS sequence"/>
</dbReference>
<evidence type="ECO:0000313" key="4">
    <source>
        <dbReference type="EMBL" id="EJW04463.1"/>
    </source>
</evidence>
<accession>J8ZXP5</accession>
<evidence type="ECO:0000256" key="1">
    <source>
        <dbReference type="ARBA" id="ARBA00022801"/>
    </source>
</evidence>
<sequence>MNDLLKICSHIEYINKSIVDQYVQLSCKNSNLSSNDFNITTNNLYHSSVTKNNFNATIDLNNSNKSDTNRSSNNNQKPCKTITKQVNKGTKKQKVATNQEPEQQSDDILNSDISMLTNIDQDNTSNYSTKVNALFDLIKMLNITKTSQKILIFCQLKQTISFLKADLYQEYPSLKHLTIDGTTKDKSRVAADFNTSTDISILFLTTTAGGVGLNLTSASTVIMFEHDYNPFNDLQAMDRAHRIGQKNTVNIFRLICKDTVEERKMNLQAFKTHVAKSLISQQNSNIESMETTDLLERFVKDTNQDNTINNEDD</sequence>